<organism evidence="2 3">
    <name type="scientific">Pochonia chlamydosporia 170</name>
    <dbReference type="NCBI Taxonomy" id="1380566"/>
    <lineage>
        <taxon>Eukaryota</taxon>
        <taxon>Fungi</taxon>
        <taxon>Dikarya</taxon>
        <taxon>Ascomycota</taxon>
        <taxon>Pezizomycotina</taxon>
        <taxon>Sordariomycetes</taxon>
        <taxon>Hypocreomycetidae</taxon>
        <taxon>Hypocreales</taxon>
        <taxon>Clavicipitaceae</taxon>
        <taxon>Pochonia</taxon>
    </lineage>
</organism>
<accession>A0A219ARF9</accession>
<feature type="region of interest" description="Disordered" evidence="1">
    <location>
        <begin position="146"/>
        <end position="170"/>
    </location>
</feature>
<protein>
    <submittedName>
        <fullName evidence="2">Uncharacterized protein</fullName>
    </submittedName>
</protein>
<gene>
    <name evidence="2" type="ORF">VFPPC_17481</name>
</gene>
<sequence>MIRYSTTIFRTNIISTLSGSTILSDEGSHRAYRKQHMEIELTAGSPVDRLPLILVYDANTPLSLVGSVIEASTRDDELYATLLVTCAPGSGCPTNFPEQTISHFKGSSWAGQYTISGTTTSWGCNLGRGSDDTLSDQGGWCYAATAGPGSEETEMPMPSQAQKGKGNKDKSSAVNTCWVETRSKLVFVTAGMEKWSMLEPTKPTWHPESHLKARLDGLKSLHCPMARTRTNMAETVVSSTGSIRSTTTGADNAGSPTGKITKPPVTDGGITSAATSALQAPTSSSSLTSSSSAVVGGGHAGRGRGLSYLLGASALVTLLLG</sequence>
<reference evidence="2 3" key="1">
    <citation type="journal article" date="2016" name="PLoS Pathog.">
        <title>Biosynthesis of antibiotic leucinostatins in bio-control fungus Purpureocillium lilacinum and their inhibition on phytophthora revealed by genome mining.</title>
        <authorList>
            <person name="Wang G."/>
            <person name="Liu Z."/>
            <person name="Lin R."/>
            <person name="Li E."/>
            <person name="Mao Z."/>
            <person name="Ling J."/>
            <person name="Yang Y."/>
            <person name="Yin W.B."/>
            <person name="Xie B."/>
        </authorList>
    </citation>
    <scope>NUCLEOTIDE SEQUENCE [LARGE SCALE GENOMIC DNA]</scope>
    <source>
        <strain evidence="2">170</strain>
    </source>
</reference>
<dbReference type="Proteomes" id="UP000078397">
    <property type="component" value="Unassembled WGS sequence"/>
</dbReference>
<dbReference type="AlphaFoldDB" id="A0A219ARF9"/>
<comment type="caution">
    <text evidence="2">The sequence shown here is derived from an EMBL/GenBank/DDBJ whole genome shotgun (WGS) entry which is preliminary data.</text>
</comment>
<feature type="region of interest" description="Disordered" evidence="1">
    <location>
        <begin position="233"/>
        <end position="298"/>
    </location>
</feature>
<name>A0A219ARF9_METCM</name>
<feature type="compositionally biased region" description="Low complexity" evidence="1">
    <location>
        <begin position="271"/>
        <end position="293"/>
    </location>
</feature>
<proteinExistence type="predicted"/>
<feature type="compositionally biased region" description="Low complexity" evidence="1">
    <location>
        <begin position="235"/>
        <end position="249"/>
    </location>
</feature>
<evidence type="ECO:0000256" key="1">
    <source>
        <dbReference type="SAM" id="MobiDB-lite"/>
    </source>
</evidence>
<evidence type="ECO:0000313" key="3">
    <source>
        <dbReference type="Proteomes" id="UP000078397"/>
    </source>
</evidence>
<keyword evidence="3" id="KW-1185">Reference proteome</keyword>
<dbReference type="EMBL" id="LSBJ02000002">
    <property type="protein sequence ID" value="OWT43356.1"/>
    <property type="molecule type" value="Genomic_DNA"/>
</dbReference>
<dbReference type="RefSeq" id="XP_022285789.1">
    <property type="nucleotide sequence ID" value="XM_022429184.1"/>
</dbReference>
<dbReference type="KEGG" id="pchm:VFPPC_17481"/>
<dbReference type="OrthoDB" id="4847306at2759"/>
<evidence type="ECO:0000313" key="2">
    <source>
        <dbReference type="EMBL" id="OWT43356.1"/>
    </source>
</evidence>
<dbReference type="GeneID" id="33936442"/>